<sequence>MEFLGLFGCIWSSKEVKYVIIGRAEQGSEVPQRRHERRAEVARISHPSRSDLPKRHPEVARVSMARRHEAKPGATSQSDPLRSLPKARATSRSDMPRLSEYLHSHCFDIPQNWFDNHYTTTFVLRASKLLTSVYRYPNEKNVKDLIFKKGHTRIEEKLCDSRDPFNKPKAGVLHGKKQVFNDRGDTGNREDKTNDLINKMN</sequence>
<evidence type="ECO:0000313" key="3">
    <source>
        <dbReference type="Proteomes" id="UP000712600"/>
    </source>
</evidence>
<dbReference type="AlphaFoldDB" id="A0A8S9PR73"/>
<comment type="caution">
    <text evidence="2">The sequence shown here is derived from an EMBL/GenBank/DDBJ whole genome shotgun (WGS) entry which is preliminary data.</text>
</comment>
<feature type="compositionally biased region" description="Basic and acidic residues" evidence="1">
    <location>
        <begin position="31"/>
        <end position="59"/>
    </location>
</feature>
<proteinExistence type="predicted"/>
<evidence type="ECO:0000256" key="1">
    <source>
        <dbReference type="SAM" id="MobiDB-lite"/>
    </source>
</evidence>
<accession>A0A8S9PR73</accession>
<feature type="region of interest" description="Disordered" evidence="1">
    <location>
        <begin position="179"/>
        <end position="201"/>
    </location>
</feature>
<organism evidence="2 3">
    <name type="scientific">Brassica cretica</name>
    <name type="common">Mustard</name>
    <dbReference type="NCBI Taxonomy" id="69181"/>
    <lineage>
        <taxon>Eukaryota</taxon>
        <taxon>Viridiplantae</taxon>
        <taxon>Streptophyta</taxon>
        <taxon>Embryophyta</taxon>
        <taxon>Tracheophyta</taxon>
        <taxon>Spermatophyta</taxon>
        <taxon>Magnoliopsida</taxon>
        <taxon>eudicotyledons</taxon>
        <taxon>Gunneridae</taxon>
        <taxon>Pentapetalae</taxon>
        <taxon>rosids</taxon>
        <taxon>malvids</taxon>
        <taxon>Brassicales</taxon>
        <taxon>Brassicaceae</taxon>
        <taxon>Brassiceae</taxon>
        <taxon>Brassica</taxon>
    </lineage>
</organism>
<gene>
    <name evidence="2" type="ORF">F2Q69_00051912</name>
</gene>
<dbReference type="SUPFAM" id="SSF55129">
    <property type="entry name" value="Ribosomal protein L30p/L7e"/>
    <property type="match status" value="1"/>
</dbReference>
<name>A0A8S9PR73_BRACR</name>
<dbReference type="Proteomes" id="UP000712600">
    <property type="component" value="Unassembled WGS sequence"/>
</dbReference>
<feature type="compositionally biased region" description="Basic and acidic residues" evidence="1">
    <location>
        <begin position="179"/>
        <end position="194"/>
    </location>
</feature>
<feature type="region of interest" description="Disordered" evidence="1">
    <location>
        <begin position="27"/>
        <end position="93"/>
    </location>
</feature>
<dbReference type="EMBL" id="QGKX02001347">
    <property type="protein sequence ID" value="KAF3524495.1"/>
    <property type="molecule type" value="Genomic_DNA"/>
</dbReference>
<protein>
    <submittedName>
        <fullName evidence="2">Uncharacterized protein</fullName>
    </submittedName>
</protein>
<reference evidence="2" key="1">
    <citation type="submission" date="2019-12" db="EMBL/GenBank/DDBJ databases">
        <title>Genome sequencing and annotation of Brassica cretica.</title>
        <authorList>
            <person name="Studholme D.J."/>
            <person name="Sarris P."/>
        </authorList>
    </citation>
    <scope>NUCLEOTIDE SEQUENCE</scope>
    <source>
        <strain evidence="2">PFS-109/04</strain>
        <tissue evidence="2">Leaf</tissue>
    </source>
</reference>
<dbReference type="InterPro" id="IPR036919">
    <property type="entry name" value="Ribo_uL30_ferredoxin-like_sf"/>
</dbReference>
<evidence type="ECO:0000313" key="2">
    <source>
        <dbReference type="EMBL" id="KAF3524495.1"/>
    </source>
</evidence>